<dbReference type="AlphaFoldDB" id="I6ZU23"/>
<name>I6ZU23_MELRP</name>
<feature type="domain" description="Poly A polymerase head" evidence="12">
    <location>
        <begin position="28"/>
        <end position="155"/>
    </location>
</feature>
<dbReference type="Pfam" id="PF01743">
    <property type="entry name" value="PolyA_pol"/>
    <property type="match status" value="1"/>
</dbReference>
<dbReference type="CDD" id="cd00077">
    <property type="entry name" value="HDc"/>
    <property type="match status" value="1"/>
</dbReference>
<dbReference type="GO" id="GO:0008033">
    <property type="term" value="P:tRNA processing"/>
    <property type="evidence" value="ECO:0007669"/>
    <property type="project" value="UniProtKB-KW"/>
</dbReference>
<evidence type="ECO:0000256" key="2">
    <source>
        <dbReference type="ARBA" id="ARBA00022679"/>
    </source>
</evidence>
<dbReference type="SUPFAM" id="SSF81301">
    <property type="entry name" value="Nucleotidyltransferase"/>
    <property type="match status" value="1"/>
</dbReference>
<keyword evidence="7" id="KW-0692">RNA repair</keyword>
<evidence type="ECO:0000313" key="16">
    <source>
        <dbReference type="Proteomes" id="UP000009011"/>
    </source>
</evidence>
<dbReference type="RefSeq" id="WP_014856941.1">
    <property type="nucleotide sequence ID" value="NC_018178.1"/>
</dbReference>
<sequence length="470" mass="54018">MIDFKKELSKYDFLKNFTELASKRNEKVYLVGGFVRDIILKRSRDEMDFLVVGDGPEFAKELANQFNVGKVTIYKNFGTAHFNYQGISFEFVGARKESYNRHSRNPEVAPGTLDDDLNRRDFTINTLALSLNKDSFGELIDKFGGLNDIENKVIRTPLDPETTFNDDPLRIMRAVRFAAQLQFDIEENTLKAASQMAERLKIVSQERITEEFFKILAAPAPSIGLKLMYENGIMKVVFPEIAELGGVEQRKDFHHKDVFYHTCIVVDNLAKVTDNIWLRFAGLAHDIAKPKTKKFIEGIGWTFHGHEEIGARMMKKIFHRLKLPMNKLHYVEKLVRLHLRPIALVEEHVTDSAIRRLAAAAGEDLDDLITLCRADVTSKNPEKVSKYLSNYDRVMEKVKEVQEKDKLRAFQSPVRGDEIMKVCGIPPSRTVGEIKKAIEEAILDGKIQNTYEDAYNYFLQIKDEYLKKEK</sequence>
<keyword evidence="5" id="KW-0479">Metal-binding</keyword>
<evidence type="ECO:0000256" key="8">
    <source>
        <dbReference type="ARBA" id="ARBA00022840"/>
    </source>
</evidence>
<keyword evidence="9" id="KW-0460">Magnesium</keyword>
<dbReference type="EMBL" id="CP003557">
    <property type="protein sequence ID" value="AFN75509.1"/>
    <property type="molecule type" value="Genomic_DNA"/>
</dbReference>
<gene>
    <name evidence="15" type="ordered locus">MROS_2279</name>
</gene>
<dbReference type="GO" id="GO:0016779">
    <property type="term" value="F:nucleotidyltransferase activity"/>
    <property type="evidence" value="ECO:0007669"/>
    <property type="project" value="UniProtKB-KW"/>
</dbReference>
<keyword evidence="2 11" id="KW-0808">Transferase</keyword>
<comment type="cofactor">
    <cofactor evidence="1">
        <name>Mg(2+)</name>
        <dbReference type="ChEBI" id="CHEBI:18420"/>
    </cofactor>
</comment>
<dbReference type="PANTHER" id="PTHR47545">
    <property type="entry name" value="MULTIFUNCTIONAL CCA PROTEIN"/>
    <property type="match status" value="1"/>
</dbReference>
<dbReference type="InterPro" id="IPR003607">
    <property type="entry name" value="HD/PDEase_dom"/>
</dbReference>
<dbReference type="InterPro" id="IPR006674">
    <property type="entry name" value="HD_domain"/>
</dbReference>
<dbReference type="InterPro" id="IPR002646">
    <property type="entry name" value="PolA_pol_head_dom"/>
</dbReference>
<evidence type="ECO:0000259" key="12">
    <source>
        <dbReference type="Pfam" id="PF01743"/>
    </source>
</evidence>
<dbReference type="HOGENOM" id="CLU_015961_6_1_10"/>
<dbReference type="GO" id="GO:0046872">
    <property type="term" value="F:metal ion binding"/>
    <property type="evidence" value="ECO:0007669"/>
    <property type="project" value="UniProtKB-KW"/>
</dbReference>
<feature type="domain" description="tRNA nucleotidyltransferase/poly(A) polymerase RNA and SrmB- binding" evidence="14">
    <location>
        <begin position="183"/>
        <end position="242"/>
    </location>
</feature>
<evidence type="ECO:0000256" key="9">
    <source>
        <dbReference type="ARBA" id="ARBA00022842"/>
    </source>
</evidence>
<keyword evidence="15" id="KW-0378">Hydrolase</keyword>
<evidence type="ECO:0000256" key="6">
    <source>
        <dbReference type="ARBA" id="ARBA00022741"/>
    </source>
</evidence>
<dbReference type="Gene3D" id="3.30.460.10">
    <property type="entry name" value="Beta Polymerase, domain 2"/>
    <property type="match status" value="1"/>
</dbReference>
<evidence type="ECO:0000259" key="13">
    <source>
        <dbReference type="Pfam" id="PF01966"/>
    </source>
</evidence>
<evidence type="ECO:0000256" key="11">
    <source>
        <dbReference type="RuleBase" id="RU003953"/>
    </source>
</evidence>
<dbReference type="Pfam" id="PF01966">
    <property type="entry name" value="HD"/>
    <property type="match status" value="1"/>
</dbReference>
<evidence type="ECO:0000259" key="14">
    <source>
        <dbReference type="Pfam" id="PF12627"/>
    </source>
</evidence>
<comment type="similarity">
    <text evidence="11">Belongs to the tRNA nucleotidyltransferase/poly(A) polymerase family.</text>
</comment>
<dbReference type="STRING" id="1191523.MROS_2279"/>
<dbReference type="Gene3D" id="1.10.3090.10">
    <property type="entry name" value="cca-adding enzyme, domain 2"/>
    <property type="match status" value="1"/>
</dbReference>
<protein>
    <submittedName>
        <fullName evidence="15">Polynucleotide adenylyltransferase/metal dependent phosphohydrolase</fullName>
    </submittedName>
</protein>
<dbReference type="Proteomes" id="UP000009011">
    <property type="component" value="Chromosome"/>
</dbReference>
<keyword evidence="6" id="KW-0547">Nucleotide-binding</keyword>
<evidence type="ECO:0000256" key="5">
    <source>
        <dbReference type="ARBA" id="ARBA00022723"/>
    </source>
</evidence>
<keyword evidence="3" id="KW-0819">tRNA processing</keyword>
<keyword evidence="10 11" id="KW-0694">RNA-binding</keyword>
<dbReference type="Gene3D" id="1.10.246.80">
    <property type="match status" value="1"/>
</dbReference>
<dbReference type="PATRIC" id="fig|1191523.3.peg.2408"/>
<dbReference type="InterPro" id="IPR043519">
    <property type="entry name" value="NT_sf"/>
</dbReference>
<keyword evidence="8" id="KW-0067">ATP-binding</keyword>
<evidence type="ECO:0000256" key="1">
    <source>
        <dbReference type="ARBA" id="ARBA00001946"/>
    </source>
</evidence>
<reference evidence="15 16" key="1">
    <citation type="journal article" date="2013" name="PLoS ONE">
        <title>Genomic analysis of Melioribacter roseus, facultatively anaerobic organotrophic bacterium representing a novel deep lineage within Bacteriodetes/Chlorobi group.</title>
        <authorList>
            <person name="Kadnikov V.V."/>
            <person name="Mardanov A.V."/>
            <person name="Podosokorskaya O.A."/>
            <person name="Gavrilov S.N."/>
            <person name="Kublanov I.V."/>
            <person name="Beletsky A.V."/>
            <person name="Bonch-Osmolovskaya E.A."/>
            <person name="Ravin N.V."/>
        </authorList>
    </citation>
    <scope>NUCLEOTIDE SEQUENCE [LARGE SCALE GENOMIC DNA]</scope>
    <source>
        <strain evidence="16">JCM 17771 / P3M-2</strain>
    </source>
</reference>
<dbReference type="eggNOG" id="COG0617">
    <property type="taxonomic scope" value="Bacteria"/>
</dbReference>
<accession>I6ZU23</accession>
<proteinExistence type="inferred from homology"/>
<dbReference type="InterPro" id="IPR032828">
    <property type="entry name" value="PolyA_RNA-bd"/>
</dbReference>
<dbReference type="GO" id="GO:0005524">
    <property type="term" value="F:ATP binding"/>
    <property type="evidence" value="ECO:0007669"/>
    <property type="project" value="UniProtKB-KW"/>
</dbReference>
<evidence type="ECO:0000256" key="10">
    <source>
        <dbReference type="ARBA" id="ARBA00022884"/>
    </source>
</evidence>
<dbReference type="GO" id="GO:0016787">
    <property type="term" value="F:hydrolase activity"/>
    <property type="evidence" value="ECO:0007669"/>
    <property type="project" value="UniProtKB-KW"/>
</dbReference>
<evidence type="ECO:0000256" key="4">
    <source>
        <dbReference type="ARBA" id="ARBA00022695"/>
    </source>
</evidence>
<dbReference type="GO" id="GO:0042245">
    <property type="term" value="P:RNA repair"/>
    <property type="evidence" value="ECO:0007669"/>
    <property type="project" value="UniProtKB-KW"/>
</dbReference>
<organism evidence="15 16">
    <name type="scientific">Melioribacter roseus (strain DSM 23840 / JCM 17771 / VKM B-2668 / P3M-2)</name>
    <dbReference type="NCBI Taxonomy" id="1191523"/>
    <lineage>
        <taxon>Bacteria</taxon>
        <taxon>Pseudomonadati</taxon>
        <taxon>Ignavibacteriota</taxon>
        <taxon>Ignavibacteria</taxon>
        <taxon>Ignavibacteriales</taxon>
        <taxon>Melioribacteraceae</taxon>
        <taxon>Melioribacter</taxon>
    </lineage>
</organism>
<feature type="domain" description="HD" evidence="13">
    <location>
        <begin position="258"/>
        <end position="376"/>
    </location>
</feature>
<keyword evidence="16" id="KW-1185">Reference proteome</keyword>
<evidence type="ECO:0000256" key="7">
    <source>
        <dbReference type="ARBA" id="ARBA00022800"/>
    </source>
</evidence>
<dbReference type="InterPro" id="IPR050124">
    <property type="entry name" value="tRNA_CCA-adding_enzyme"/>
</dbReference>
<dbReference type="PANTHER" id="PTHR47545:SF1">
    <property type="entry name" value="MULTIFUNCTIONAL CCA PROTEIN"/>
    <property type="match status" value="1"/>
</dbReference>
<dbReference type="Pfam" id="PF12627">
    <property type="entry name" value="PolyA_pol_RNAbd"/>
    <property type="match status" value="1"/>
</dbReference>
<keyword evidence="4 15" id="KW-0548">Nucleotidyltransferase</keyword>
<dbReference type="SUPFAM" id="SSF81891">
    <property type="entry name" value="Poly A polymerase C-terminal region-like"/>
    <property type="match status" value="1"/>
</dbReference>
<dbReference type="GO" id="GO:0003723">
    <property type="term" value="F:RNA binding"/>
    <property type="evidence" value="ECO:0007669"/>
    <property type="project" value="UniProtKB-KW"/>
</dbReference>
<evidence type="ECO:0000256" key="3">
    <source>
        <dbReference type="ARBA" id="ARBA00022694"/>
    </source>
</evidence>
<dbReference type="KEGG" id="mro:MROS_2279"/>
<evidence type="ECO:0000313" key="15">
    <source>
        <dbReference type="EMBL" id="AFN75509.1"/>
    </source>
</evidence>
<dbReference type="CDD" id="cd05398">
    <property type="entry name" value="NT_ClassII-CCAase"/>
    <property type="match status" value="1"/>
</dbReference>